<gene>
    <name evidence="1" type="ORF">AB205_0186890</name>
</gene>
<organism evidence="1 2">
    <name type="scientific">Aquarana catesbeiana</name>
    <name type="common">American bullfrog</name>
    <name type="synonym">Rana catesbeiana</name>
    <dbReference type="NCBI Taxonomy" id="8400"/>
    <lineage>
        <taxon>Eukaryota</taxon>
        <taxon>Metazoa</taxon>
        <taxon>Chordata</taxon>
        <taxon>Craniata</taxon>
        <taxon>Vertebrata</taxon>
        <taxon>Euteleostomi</taxon>
        <taxon>Amphibia</taxon>
        <taxon>Batrachia</taxon>
        <taxon>Anura</taxon>
        <taxon>Neobatrachia</taxon>
        <taxon>Ranoidea</taxon>
        <taxon>Ranidae</taxon>
        <taxon>Aquarana</taxon>
    </lineage>
</organism>
<evidence type="ECO:0000313" key="2">
    <source>
        <dbReference type="Proteomes" id="UP000228934"/>
    </source>
</evidence>
<dbReference type="Proteomes" id="UP000228934">
    <property type="component" value="Unassembled WGS sequence"/>
</dbReference>
<reference evidence="2" key="1">
    <citation type="journal article" date="2017" name="Nat. Commun.">
        <title>The North American bullfrog draft genome provides insight into hormonal regulation of long noncoding RNA.</title>
        <authorList>
            <person name="Hammond S.A."/>
            <person name="Warren R.L."/>
            <person name="Vandervalk B.P."/>
            <person name="Kucuk E."/>
            <person name="Khan H."/>
            <person name="Gibb E.A."/>
            <person name="Pandoh P."/>
            <person name="Kirk H."/>
            <person name="Zhao Y."/>
            <person name="Jones M."/>
            <person name="Mungall A.J."/>
            <person name="Coope R."/>
            <person name="Pleasance S."/>
            <person name="Moore R.A."/>
            <person name="Holt R.A."/>
            <person name="Round J.M."/>
            <person name="Ohora S."/>
            <person name="Walle B.V."/>
            <person name="Veldhoen N."/>
            <person name="Helbing C.C."/>
            <person name="Birol I."/>
        </authorList>
    </citation>
    <scope>NUCLEOTIDE SEQUENCE [LARGE SCALE GENOMIC DNA]</scope>
</reference>
<dbReference type="AlphaFoldDB" id="A0A2G9QF02"/>
<proteinExistence type="predicted"/>
<accession>A0A2G9QF02</accession>
<sequence>MTFMSPGSGTMRDCDFCQTRLKSGNSSPLFLPLFLPPQLRLPMTNLGLPARKKWRSPAGVRKTSARRRLWNVAVRRRLGLVAARRRRG</sequence>
<evidence type="ECO:0000313" key="1">
    <source>
        <dbReference type="EMBL" id="PIO14184.1"/>
    </source>
</evidence>
<name>A0A2G9QF02_AQUCT</name>
<keyword evidence="2" id="KW-1185">Reference proteome</keyword>
<dbReference type="EMBL" id="KZ013567">
    <property type="protein sequence ID" value="PIO14184.1"/>
    <property type="molecule type" value="Genomic_DNA"/>
</dbReference>
<protein>
    <submittedName>
        <fullName evidence="1">Uncharacterized protein</fullName>
    </submittedName>
</protein>